<dbReference type="EMBL" id="WFKJ01000031">
    <property type="protein sequence ID" value="KAB7889814.1"/>
    <property type="molecule type" value="Genomic_DNA"/>
</dbReference>
<comment type="caution">
    <text evidence="1">The sequence shown here is derived from an EMBL/GenBank/DDBJ whole genome shotgun (WGS) entry which is preliminary data.</text>
</comment>
<organism evidence="1 4">
    <name type="scientific">Poseidonibacter ostreae</name>
    <dbReference type="NCBI Taxonomy" id="2654171"/>
    <lineage>
        <taxon>Bacteria</taxon>
        <taxon>Pseudomonadati</taxon>
        <taxon>Campylobacterota</taxon>
        <taxon>Epsilonproteobacteria</taxon>
        <taxon>Campylobacterales</taxon>
        <taxon>Arcobacteraceae</taxon>
        <taxon>Poseidonibacter</taxon>
    </lineage>
</organism>
<protein>
    <submittedName>
        <fullName evidence="1">Uncharacterized protein</fullName>
    </submittedName>
</protein>
<dbReference type="AlphaFoldDB" id="A0A6L4WSM6"/>
<evidence type="ECO:0000313" key="2">
    <source>
        <dbReference type="EMBL" id="KAB7889814.1"/>
    </source>
</evidence>
<keyword evidence="3" id="KW-1185">Reference proteome</keyword>
<dbReference type="Proteomes" id="UP000472839">
    <property type="component" value="Unassembled WGS sequence"/>
</dbReference>
<proteinExistence type="predicted"/>
<reference evidence="3 4" key="1">
    <citation type="submission" date="2019-10" db="EMBL/GenBank/DDBJ databases">
        <title>Poseidonibacter ostreae sp. nov., isolated from the gut of the Ostrea denselamellosa.</title>
        <authorList>
            <person name="Choi A."/>
        </authorList>
    </citation>
    <scope>NUCLEOTIDE SEQUENCE [LARGE SCALE GENOMIC DNA]</scope>
    <source>
        <strain evidence="1 4">SJOD-M-33</strain>
        <strain evidence="2 3">SJOD-M-5</strain>
    </source>
</reference>
<dbReference type="EMBL" id="WFKK01000046">
    <property type="protein sequence ID" value="KAB7886100.1"/>
    <property type="molecule type" value="Genomic_DNA"/>
</dbReference>
<sequence>MAKGKKTVIKEIKKLSDNEILINGKEYIIIDDTENIETATTMKISSNGNRILRFEDANKKARIDVKRNINIMKYTFGNKEAAGNFKKGYDKNFLTKDDSSEVIGHTTCHKKAMEMIYKFTDKKSDEYDKKSGHTNFYLFEEIKD</sequence>
<name>A0A6L4WSM6_9BACT</name>
<dbReference type="RefSeq" id="WP_152190809.1">
    <property type="nucleotide sequence ID" value="NZ_WFKI01000077.1"/>
</dbReference>
<evidence type="ECO:0000313" key="4">
    <source>
        <dbReference type="Proteomes" id="UP000472839"/>
    </source>
</evidence>
<gene>
    <name evidence="2" type="ORF">GBG18_10235</name>
    <name evidence="1" type="ORF">GBG19_12815</name>
</gene>
<evidence type="ECO:0000313" key="1">
    <source>
        <dbReference type="EMBL" id="KAB7886100.1"/>
    </source>
</evidence>
<accession>A0A6L4WSM6</accession>
<dbReference type="Proteomes" id="UP000461010">
    <property type="component" value="Unassembled WGS sequence"/>
</dbReference>
<evidence type="ECO:0000313" key="3">
    <source>
        <dbReference type="Proteomes" id="UP000461010"/>
    </source>
</evidence>